<dbReference type="Proteomes" id="UP000467124">
    <property type="component" value="Unassembled WGS sequence"/>
</dbReference>
<dbReference type="Gene3D" id="3.40.50.150">
    <property type="entry name" value="Vaccinia Virus protein VP39"/>
    <property type="match status" value="1"/>
</dbReference>
<evidence type="ECO:0000256" key="11">
    <source>
        <dbReference type="ARBA" id="ARBA00031350"/>
    </source>
</evidence>
<dbReference type="GO" id="GO:0032259">
    <property type="term" value="P:methylation"/>
    <property type="evidence" value="ECO:0007669"/>
    <property type="project" value="UniProtKB-KW"/>
</dbReference>
<proteinExistence type="inferred from homology"/>
<dbReference type="GO" id="GO:0005737">
    <property type="term" value="C:cytoplasm"/>
    <property type="evidence" value="ECO:0007669"/>
    <property type="project" value="UniProtKB-SubCell"/>
</dbReference>
<evidence type="ECO:0000256" key="1">
    <source>
        <dbReference type="ARBA" id="ARBA00004496"/>
    </source>
</evidence>
<comment type="subcellular location">
    <subcellularLocation>
        <location evidence="1">Cytoplasm</location>
    </subcellularLocation>
</comment>
<evidence type="ECO:0000313" key="12">
    <source>
        <dbReference type="EMBL" id="MYR35127.1"/>
    </source>
</evidence>
<dbReference type="PANTHER" id="PTHR11579">
    <property type="entry name" value="PROTEIN-L-ISOASPARTATE O-METHYLTRANSFERASE"/>
    <property type="match status" value="1"/>
</dbReference>
<dbReference type="EC" id="2.1.1.77" evidence="3"/>
<name>A0A7K2IZ88_9ACTN</name>
<evidence type="ECO:0000256" key="9">
    <source>
        <dbReference type="ARBA" id="ARBA00030757"/>
    </source>
</evidence>
<dbReference type="InterPro" id="IPR000682">
    <property type="entry name" value="PCMT"/>
</dbReference>
<reference evidence="12 13" key="1">
    <citation type="journal article" date="2019" name="Nat. Commun.">
        <title>The antimicrobial potential of Streptomyces from insect microbiomes.</title>
        <authorList>
            <person name="Chevrette M.G."/>
            <person name="Carlson C.M."/>
            <person name="Ortega H.E."/>
            <person name="Thomas C."/>
            <person name="Ananiev G.E."/>
            <person name="Barns K.J."/>
            <person name="Book A.J."/>
            <person name="Cagnazzo J."/>
            <person name="Carlos C."/>
            <person name="Flanigan W."/>
            <person name="Grubbs K.J."/>
            <person name="Horn H.A."/>
            <person name="Hoffmann F.M."/>
            <person name="Klassen J.L."/>
            <person name="Knack J.J."/>
            <person name="Lewin G.R."/>
            <person name="McDonald B.R."/>
            <person name="Muller L."/>
            <person name="Melo W.G.P."/>
            <person name="Pinto-Tomas A.A."/>
            <person name="Schmitz A."/>
            <person name="Wendt-Pienkowski E."/>
            <person name="Wildman S."/>
            <person name="Zhao M."/>
            <person name="Zhang F."/>
            <person name="Bugni T.S."/>
            <person name="Andes D.R."/>
            <person name="Pupo M.T."/>
            <person name="Currie C.R."/>
        </authorList>
    </citation>
    <scope>NUCLEOTIDE SEQUENCE [LARGE SCALE GENOMIC DNA]</scope>
    <source>
        <strain evidence="12 13">SID5840</strain>
    </source>
</reference>
<dbReference type="SUPFAM" id="SSF53335">
    <property type="entry name" value="S-adenosyl-L-methionine-dependent methyltransferases"/>
    <property type="match status" value="1"/>
</dbReference>
<dbReference type="RefSeq" id="WP_161111912.1">
    <property type="nucleotide sequence ID" value="NZ_WWHY01000001.1"/>
</dbReference>
<evidence type="ECO:0000256" key="3">
    <source>
        <dbReference type="ARBA" id="ARBA00011890"/>
    </source>
</evidence>
<dbReference type="InterPro" id="IPR029063">
    <property type="entry name" value="SAM-dependent_MTases_sf"/>
</dbReference>
<keyword evidence="5" id="KW-0963">Cytoplasm</keyword>
<dbReference type="EMBL" id="WWHY01000001">
    <property type="protein sequence ID" value="MYR35127.1"/>
    <property type="molecule type" value="Genomic_DNA"/>
</dbReference>
<gene>
    <name evidence="12" type="ORF">GTW20_23400</name>
</gene>
<dbReference type="CDD" id="cd02440">
    <property type="entry name" value="AdoMet_MTases"/>
    <property type="match status" value="1"/>
</dbReference>
<evidence type="ECO:0000256" key="7">
    <source>
        <dbReference type="ARBA" id="ARBA00022679"/>
    </source>
</evidence>
<sequence>MTDLYDLHARLVARLDTTEAIRAAFADHPRHRYVPDLIWPDANGLPLRRTADPERWVSCVYAFAPVTTQANDGGSGPVNTPSSSSSHPQVMADMIRAARVGPGDRVLEIGTGTGWNAAILSSLVGPTGSVTSVEIDPDVAAHARGRLDATGVRVVHDAETPEGGYDALIATCAVSRVPEEWIESVPVGAPIVVPWAPSSEHESTPVAALRVRDDGSACGAFVRDAVFMHDRTQRVSESPFPGIGAEPEYQRCLPATSDALIDDRLLTRLMLMLPGVRPGVGARPFEGDIGRIVHLGTADASWAYVWPDGTVTGGGERDLFGELAAAYDALTEAGRPPLEAFSLEVDPKNGVRRVRAPDLGVWEHR</sequence>
<keyword evidence="6 12" id="KW-0489">Methyltransferase</keyword>
<evidence type="ECO:0000313" key="13">
    <source>
        <dbReference type="Proteomes" id="UP000467124"/>
    </source>
</evidence>
<keyword evidence="8" id="KW-0949">S-adenosyl-L-methionine</keyword>
<evidence type="ECO:0000256" key="5">
    <source>
        <dbReference type="ARBA" id="ARBA00022490"/>
    </source>
</evidence>
<protein>
    <recommendedName>
        <fullName evidence="4">Protein-L-isoaspartate O-methyltransferase</fullName>
        <ecNumber evidence="3">2.1.1.77</ecNumber>
    </recommendedName>
    <alternativeName>
        <fullName evidence="11">L-isoaspartyl protein carboxyl methyltransferase</fullName>
    </alternativeName>
    <alternativeName>
        <fullName evidence="9">Protein L-isoaspartyl methyltransferase</fullName>
    </alternativeName>
    <alternativeName>
        <fullName evidence="10">Protein-beta-aspartate methyltransferase</fullName>
    </alternativeName>
</protein>
<evidence type="ECO:0000256" key="4">
    <source>
        <dbReference type="ARBA" id="ARBA00013346"/>
    </source>
</evidence>
<dbReference type="PANTHER" id="PTHR11579:SF0">
    <property type="entry name" value="PROTEIN-L-ISOASPARTATE(D-ASPARTATE) O-METHYLTRANSFERASE"/>
    <property type="match status" value="1"/>
</dbReference>
<evidence type="ECO:0000256" key="8">
    <source>
        <dbReference type="ARBA" id="ARBA00022691"/>
    </source>
</evidence>
<keyword evidence="7 12" id="KW-0808">Transferase</keyword>
<dbReference type="GO" id="GO:0004719">
    <property type="term" value="F:protein-L-isoaspartate (D-aspartate) O-methyltransferase activity"/>
    <property type="evidence" value="ECO:0007669"/>
    <property type="project" value="UniProtKB-EC"/>
</dbReference>
<comment type="caution">
    <text evidence="12">The sequence shown here is derived from an EMBL/GenBank/DDBJ whole genome shotgun (WGS) entry which is preliminary data.</text>
</comment>
<comment type="similarity">
    <text evidence="2">Belongs to the methyltransferase superfamily. L-isoaspartyl/D-aspartyl protein methyltransferase family.</text>
</comment>
<dbReference type="Pfam" id="PF01135">
    <property type="entry name" value="PCMT"/>
    <property type="match status" value="1"/>
</dbReference>
<evidence type="ECO:0000256" key="10">
    <source>
        <dbReference type="ARBA" id="ARBA00031323"/>
    </source>
</evidence>
<evidence type="ECO:0000256" key="2">
    <source>
        <dbReference type="ARBA" id="ARBA00005369"/>
    </source>
</evidence>
<evidence type="ECO:0000256" key="6">
    <source>
        <dbReference type="ARBA" id="ARBA00022603"/>
    </source>
</evidence>
<dbReference type="AlphaFoldDB" id="A0A7K2IZ88"/>
<accession>A0A7K2IZ88</accession>
<organism evidence="12 13">
    <name type="scientific">Nocardiopsis alba</name>
    <dbReference type="NCBI Taxonomy" id="53437"/>
    <lineage>
        <taxon>Bacteria</taxon>
        <taxon>Bacillati</taxon>
        <taxon>Actinomycetota</taxon>
        <taxon>Actinomycetes</taxon>
        <taxon>Streptosporangiales</taxon>
        <taxon>Nocardiopsidaceae</taxon>
        <taxon>Nocardiopsis</taxon>
    </lineage>
</organism>